<name>A0A1L0BAR7_9ASCO</name>
<dbReference type="GO" id="GO:0006081">
    <property type="term" value="P:aldehyde metabolic process"/>
    <property type="evidence" value="ECO:0007669"/>
    <property type="project" value="InterPro"/>
</dbReference>
<dbReference type="Gene3D" id="3.40.309.10">
    <property type="entry name" value="Aldehyde Dehydrogenase, Chain A, domain 2"/>
    <property type="match status" value="1"/>
</dbReference>
<dbReference type="PROSITE" id="PS00070">
    <property type="entry name" value="ALDEHYDE_DEHYDR_CYS"/>
    <property type="match status" value="1"/>
</dbReference>
<dbReference type="STRING" id="45354.A0A1L0BAR7"/>
<dbReference type="FunFam" id="3.40.309.10:FF:000025">
    <property type="entry name" value="Aldehyde dehydrogenase"/>
    <property type="match status" value="1"/>
</dbReference>
<dbReference type="InterPro" id="IPR016161">
    <property type="entry name" value="Ald_DH/histidinol_DH"/>
</dbReference>
<evidence type="ECO:0000256" key="7">
    <source>
        <dbReference type="SAM" id="Phobius"/>
    </source>
</evidence>
<feature type="compositionally biased region" description="Basic and acidic residues" evidence="6">
    <location>
        <begin position="8"/>
        <end position="17"/>
    </location>
</feature>
<evidence type="ECO:0000256" key="4">
    <source>
        <dbReference type="PROSITE-ProRule" id="PRU10007"/>
    </source>
</evidence>
<keyword evidence="7" id="KW-0812">Transmembrane</keyword>
<dbReference type="PROSITE" id="PS00687">
    <property type="entry name" value="ALDEHYDE_DEHYDR_GLU"/>
    <property type="match status" value="1"/>
</dbReference>
<dbReference type="PANTHER" id="PTHR43570:SF16">
    <property type="entry name" value="ALDEHYDE DEHYDROGENASE TYPE III, ISOFORM Q"/>
    <property type="match status" value="1"/>
</dbReference>
<comment type="similarity">
    <text evidence="1 5">Belongs to the aldehyde dehydrogenase family.</text>
</comment>
<evidence type="ECO:0000256" key="1">
    <source>
        <dbReference type="ARBA" id="ARBA00009986"/>
    </source>
</evidence>
<feature type="active site" evidence="4">
    <location>
        <position position="266"/>
    </location>
</feature>
<dbReference type="CDD" id="cd07135">
    <property type="entry name" value="ALDH_F14-YMR110C"/>
    <property type="match status" value="1"/>
</dbReference>
<gene>
    <name evidence="9" type="ORF">SAMEA4029010_CIC11G00000005509</name>
</gene>
<dbReference type="EMBL" id="LT635756">
    <property type="protein sequence ID" value="SGZ46678.1"/>
    <property type="molecule type" value="Genomic_DNA"/>
</dbReference>
<organism evidence="9 10">
    <name type="scientific">Sungouiella intermedia</name>
    <dbReference type="NCBI Taxonomy" id="45354"/>
    <lineage>
        <taxon>Eukaryota</taxon>
        <taxon>Fungi</taxon>
        <taxon>Dikarya</taxon>
        <taxon>Ascomycota</taxon>
        <taxon>Saccharomycotina</taxon>
        <taxon>Pichiomycetes</taxon>
        <taxon>Metschnikowiaceae</taxon>
        <taxon>Sungouiella</taxon>
    </lineage>
</organism>
<keyword evidence="3" id="KW-0520">NAD</keyword>
<keyword evidence="7" id="KW-0472">Membrane</keyword>
<dbReference type="InterPro" id="IPR012394">
    <property type="entry name" value="Aldehyde_DH_NAD(P)"/>
</dbReference>
<evidence type="ECO:0000256" key="5">
    <source>
        <dbReference type="RuleBase" id="RU003345"/>
    </source>
</evidence>
<sequence length="571" mass="62993">MAPSKNIQSEKEKKGADPIKVNVPKSAPLTTQPDKVSSPVGSGEDPKTILDYTPKEEIPVLVKKLRDNYHAELKSHSIQFRLNQLRNIYFAIKDNVDDICDALRKDFGRAPTETINLEYAPLMKEIVHIMAHLHEWVRPEPVTNLPISMKMDPIYIEKEPLGVVLIISPFNYPLLLSVSSLIAAIAAGNSVVLKVSEFTPHFAKLLTTILVKALDPTTFAMVNGGIEESTALLDQKYDKIMYTGSIPVGTIIAKKAAETLTPVLLELGGKSPAFVLDDVTDADITTVARRIAWGRFTNAGQTCVAVDYVLVPEKLKDRLVNAIVKVVNEDFYPTLDSKDPSYTHIIHLRAFDTLKKMIELSKGTIVAGGQTDSSHRYIAPTVIDNVDWEDSTMQQEIFGPVLPILTYSDLKLAVKEVVKRHDTPLALYIFTSGSTRRSKNTQVDYIRSAVRSGGTIVNDSILHVGLDNAPFGGVGTSGQGAYHGYFSFRAFTHERTTMEQNLKMDFALKVRYPPYGEKKSKAVSQAQTSYNGSVWFSRTGNVAIRGPGLIWSSWTSLLGVGALIYLVVNAI</sequence>
<dbReference type="GO" id="GO:0004029">
    <property type="term" value="F:aldehyde dehydrogenase (NAD+) activity"/>
    <property type="evidence" value="ECO:0007669"/>
    <property type="project" value="TreeGrafter"/>
</dbReference>
<dbReference type="InterPro" id="IPR016162">
    <property type="entry name" value="Ald_DH_N"/>
</dbReference>
<proteinExistence type="inferred from homology"/>
<accession>A0A1L0BAR7</accession>
<protein>
    <submittedName>
        <fullName evidence="9">CIC11C00000005509</fullName>
    </submittedName>
</protein>
<evidence type="ECO:0000256" key="3">
    <source>
        <dbReference type="ARBA" id="ARBA00023027"/>
    </source>
</evidence>
<dbReference type="GO" id="GO:0005737">
    <property type="term" value="C:cytoplasm"/>
    <property type="evidence" value="ECO:0007669"/>
    <property type="project" value="TreeGrafter"/>
</dbReference>
<dbReference type="OrthoDB" id="440325at2759"/>
<keyword evidence="2 5" id="KW-0560">Oxidoreductase</keyword>
<evidence type="ECO:0000313" key="9">
    <source>
        <dbReference type="EMBL" id="SGZ46678.1"/>
    </source>
</evidence>
<feature type="region of interest" description="Disordered" evidence="6">
    <location>
        <begin position="1"/>
        <end position="49"/>
    </location>
</feature>
<feature type="domain" description="Aldehyde dehydrogenase" evidence="8">
    <location>
        <begin position="56"/>
        <end position="496"/>
    </location>
</feature>
<dbReference type="InterPro" id="IPR015590">
    <property type="entry name" value="Aldehyde_DH_dom"/>
</dbReference>
<keyword evidence="7" id="KW-1133">Transmembrane helix</keyword>
<dbReference type="PANTHER" id="PTHR43570">
    <property type="entry name" value="ALDEHYDE DEHYDROGENASE"/>
    <property type="match status" value="1"/>
</dbReference>
<reference evidence="9 10" key="1">
    <citation type="submission" date="2016-10" db="EMBL/GenBank/DDBJ databases">
        <authorList>
            <person name="de Groot N.N."/>
        </authorList>
    </citation>
    <scope>NUCLEOTIDE SEQUENCE [LARGE SCALE GENOMIC DNA]</scope>
    <source>
        <strain evidence="9 10">CBS 141442</strain>
    </source>
</reference>
<evidence type="ECO:0000259" key="8">
    <source>
        <dbReference type="Pfam" id="PF00171"/>
    </source>
</evidence>
<dbReference type="Proteomes" id="UP000182334">
    <property type="component" value="Chromosome I"/>
</dbReference>
<evidence type="ECO:0000256" key="2">
    <source>
        <dbReference type="ARBA" id="ARBA00023002"/>
    </source>
</evidence>
<dbReference type="SUPFAM" id="SSF53720">
    <property type="entry name" value="ALDH-like"/>
    <property type="match status" value="1"/>
</dbReference>
<evidence type="ECO:0000313" key="10">
    <source>
        <dbReference type="Proteomes" id="UP000182334"/>
    </source>
</evidence>
<dbReference type="Gene3D" id="3.40.605.10">
    <property type="entry name" value="Aldehyde Dehydrogenase, Chain A, domain 1"/>
    <property type="match status" value="1"/>
</dbReference>
<dbReference type="AlphaFoldDB" id="A0A1L0BAR7"/>
<evidence type="ECO:0000256" key="6">
    <source>
        <dbReference type="SAM" id="MobiDB-lite"/>
    </source>
</evidence>
<dbReference type="FunFam" id="3.40.605.10:FF:000004">
    <property type="entry name" value="Aldehyde dehydrogenase"/>
    <property type="match status" value="1"/>
</dbReference>
<feature type="transmembrane region" description="Helical" evidence="7">
    <location>
        <begin position="548"/>
        <end position="568"/>
    </location>
</feature>
<dbReference type="InterPro" id="IPR029510">
    <property type="entry name" value="Ald_DH_CS_GLU"/>
</dbReference>
<dbReference type="Pfam" id="PF00171">
    <property type="entry name" value="Aldedh"/>
    <property type="match status" value="1"/>
</dbReference>
<keyword evidence="10" id="KW-1185">Reference proteome</keyword>
<dbReference type="InterPro" id="IPR016163">
    <property type="entry name" value="Ald_DH_C"/>
</dbReference>
<dbReference type="InterPro" id="IPR016160">
    <property type="entry name" value="Ald_DH_CS_CYS"/>
</dbReference>